<protein>
    <submittedName>
        <fullName evidence="1">Uncharacterized protein</fullName>
    </submittedName>
</protein>
<keyword evidence="2" id="KW-1185">Reference proteome</keyword>
<dbReference type="Proteomes" id="UP000185323">
    <property type="component" value="Segment"/>
</dbReference>
<dbReference type="EMBL" id="KJ019052">
    <property type="protein sequence ID" value="AIX19894.1"/>
    <property type="molecule type" value="Genomic_DNA"/>
</dbReference>
<evidence type="ECO:0000313" key="2">
    <source>
        <dbReference type="Proteomes" id="UP000185323"/>
    </source>
</evidence>
<proteinExistence type="predicted"/>
<accession>A0A0E3F3K8</accession>
<name>A0A0E3F3K8_9CAUD</name>
<organism evidence="1 2">
    <name type="scientific">Synechococcus phage ACG-2014f_Syn7803C7</name>
    <dbReference type="NCBI Taxonomy" id="2790345"/>
    <lineage>
        <taxon>Viruses</taxon>
        <taxon>Duplodnaviria</taxon>
        <taxon>Heunggongvirae</taxon>
        <taxon>Uroviricota</taxon>
        <taxon>Caudoviricetes</taxon>
        <taxon>Pantevenvirales</taxon>
        <taxon>Kyanoviridae</taxon>
        <taxon>Atlauavirus</taxon>
        <taxon>Atlauavirus acg2014f</taxon>
    </lineage>
</organism>
<evidence type="ECO:0000313" key="1">
    <source>
        <dbReference type="EMBL" id="AIX19894.1"/>
    </source>
</evidence>
<gene>
    <name evidence="1" type="ORF">Syn7803C7_3</name>
</gene>
<reference evidence="1 2" key="1">
    <citation type="submission" date="2013-12" db="EMBL/GenBank/DDBJ databases">
        <title>Ecological redundancy of diverse viral populations within a natural community.</title>
        <authorList>
            <person name="Gregory A.C."/>
            <person name="LaButti K."/>
            <person name="Copeland A."/>
            <person name="Woyke T."/>
            <person name="Sullivan M.B."/>
        </authorList>
    </citation>
    <scope>NUCLEOTIDE SEQUENCE [LARGE SCALE GENOMIC DNA]</scope>
    <source>
        <strain evidence="1">Syn7803C7</strain>
    </source>
</reference>
<sequence>MARKKRSEQKSSNRLKPILDNLIGTEKSDDIMDLVMARLKDSEVNAPLPGKVYIYNYYAKTPNLLYDQYPITSVNAVYNWGFVGYNMHLNKVRQYDWNQSATSYYELKTIEVKTALTLPLKYLVQN</sequence>